<keyword evidence="3" id="KW-0804">Transcription</keyword>
<dbReference type="PROSITE" id="PS50995">
    <property type="entry name" value="HTH_MARR_2"/>
    <property type="match status" value="1"/>
</dbReference>
<keyword evidence="2" id="KW-0238">DNA-binding</keyword>
<dbReference type="Pfam" id="PF12802">
    <property type="entry name" value="MarR_2"/>
    <property type="match status" value="1"/>
</dbReference>
<reference evidence="6" key="1">
    <citation type="submission" date="2018-05" db="EMBL/GenBank/DDBJ databases">
        <authorList>
            <person name="Li X."/>
        </authorList>
    </citation>
    <scope>NUCLEOTIDE SEQUENCE [LARGE SCALE GENOMIC DNA]</scope>
    <source>
        <strain evidence="6">YIM 73061</strain>
    </source>
</reference>
<evidence type="ECO:0000259" key="4">
    <source>
        <dbReference type="PROSITE" id="PS50995"/>
    </source>
</evidence>
<keyword evidence="1" id="KW-0805">Transcription regulation</keyword>
<dbReference type="SMART" id="SM00347">
    <property type="entry name" value="HTH_MARR"/>
    <property type="match status" value="1"/>
</dbReference>
<proteinExistence type="predicted"/>
<evidence type="ECO:0000313" key="6">
    <source>
        <dbReference type="Proteomes" id="UP000249725"/>
    </source>
</evidence>
<dbReference type="InterPro" id="IPR036390">
    <property type="entry name" value="WH_DNA-bd_sf"/>
</dbReference>
<comment type="caution">
    <text evidence="5">The sequence shown here is derived from an EMBL/GenBank/DDBJ whole genome shotgun (WGS) entry which is preliminary data.</text>
</comment>
<evidence type="ECO:0000313" key="5">
    <source>
        <dbReference type="EMBL" id="RAK58218.1"/>
    </source>
</evidence>
<sequence>MRSAVAQGLQLAGRRWRARLNERLKIIGQTDARCAALVEIAGSSSGVVQRELSQRLGVEEPTIVRLIDALEAQNWVERRAHSGDRRAKVVHLKPGAEPVIDQAQEIVADLQEELFADMDPADLAATLRVLETLSRKLERA</sequence>
<dbReference type="GO" id="GO:0003700">
    <property type="term" value="F:DNA-binding transcription factor activity"/>
    <property type="evidence" value="ECO:0007669"/>
    <property type="project" value="InterPro"/>
</dbReference>
<dbReference type="Proteomes" id="UP000249725">
    <property type="component" value="Unassembled WGS sequence"/>
</dbReference>
<dbReference type="EMBL" id="QFYR01000001">
    <property type="protein sequence ID" value="RAK58218.1"/>
    <property type="molecule type" value="Genomic_DNA"/>
</dbReference>
<dbReference type="PRINTS" id="PR00598">
    <property type="entry name" value="HTHMARR"/>
</dbReference>
<dbReference type="Gene3D" id="1.10.10.10">
    <property type="entry name" value="Winged helix-like DNA-binding domain superfamily/Winged helix DNA-binding domain"/>
    <property type="match status" value="1"/>
</dbReference>
<gene>
    <name evidence="5" type="ORF">DJ018_04160</name>
</gene>
<dbReference type="OrthoDB" id="7427954at2"/>
<keyword evidence="6" id="KW-1185">Reference proteome</keyword>
<name>A0A328AZH4_9CAUL</name>
<protein>
    <submittedName>
        <fullName evidence="5">MarR family transcriptional regulator</fullName>
    </submittedName>
</protein>
<dbReference type="InterPro" id="IPR039422">
    <property type="entry name" value="MarR/SlyA-like"/>
</dbReference>
<dbReference type="InterPro" id="IPR036388">
    <property type="entry name" value="WH-like_DNA-bd_sf"/>
</dbReference>
<dbReference type="GO" id="GO:0006950">
    <property type="term" value="P:response to stress"/>
    <property type="evidence" value="ECO:0007669"/>
    <property type="project" value="TreeGrafter"/>
</dbReference>
<dbReference type="GO" id="GO:0003677">
    <property type="term" value="F:DNA binding"/>
    <property type="evidence" value="ECO:0007669"/>
    <property type="project" value="UniProtKB-KW"/>
</dbReference>
<evidence type="ECO:0000256" key="1">
    <source>
        <dbReference type="ARBA" id="ARBA00023015"/>
    </source>
</evidence>
<dbReference type="SUPFAM" id="SSF46785">
    <property type="entry name" value="Winged helix' DNA-binding domain"/>
    <property type="match status" value="1"/>
</dbReference>
<dbReference type="AlphaFoldDB" id="A0A328AZH4"/>
<dbReference type="PANTHER" id="PTHR33164">
    <property type="entry name" value="TRANSCRIPTIONAL REGULATOR, MARR FAMILY"/>
    <property type="match status" value="1"/>
</dbReference>
<dbReference type="InterPro" id="IPR000835">
    <property type="entry name" value="HTH_MarR-typ"/>
</dbReference>
<evidence type="ECO:0000256" key="3">
    <source>
        <dbReference type="ARBA" id="ARBA00023163"/>
    </source>
</evidence>
<dbReference type="PANTHER" id="PTHR33164:SF64">
    <property type="entry name" value="TRANSCRIPTIONAL REGULATOR SLYA"/>
    <property type="match status" value="1"/>
</dbReference>
<feature type="domain" description="HTH marR-type" evidence="4">
    <location>
        <begin position="2"/>
        <end position="135"/>
    </location>
</feature>
<evidence type="ECO:0000256" key="2">
    <source>
        <dbReference type="ARBA" id="ARBA00023125"/>
    </source>
</evidence>
<organism evidence="5 6">
    <name type="scientific">Phenylobacterium deserti</name>
    <dbReference type="NCBI Taxonomy" id="1914756"/>
    <lineage>
        <taxon>Bacteria</taxon>
        <taxon>Pseudomonadati</taxon>
        <taxon>Pseudomonadota</taxon>
        <taxon>Alphaproteobacteria</taxon>
        <taxon>Caulobacterales</taxon>
        <taxon>Caulobacteraceae</taxon>
        <taxon>Phenylobacterium</taxon>
    </lineage>
</organism>
<accession>A0A328AZH4</accession>